<dbReference type="RefSeq" id="XP_040642422.1">
    <property type="nucleotide sequence ID" value="XM_040778011.1"/>
</dbReference>
<dbReference type="GeneID" id="63693135"/>
<dbReference type="AlphaFoldDB" id="A0A017SQ31"/>
<evidence type="ECO:0000313" key="2">
    <source>
        <dbReference type="Proteomes" id="UP000019804"/>
    </source>
</evidence>
<sequence length="162" mass="19084">MNHRGSLVATGQIQCSVILGSGEPKTLTVLRHDFHAKVLGIWGMKNENRNTTTSHWVMCILGEGAKKSKKTVDCTSHFRVQRSRLLRWQTRLECRRKPHLGTENEASRLYQKIKEVHNYPDRMFVWWPSCLQLHESMSPWYFLLKHQLPSSFTYIFNLLFLR</sequence>
<dbReference type="HOGENOM" id="CLU_1635027_0_0_1"/>
<dbReference type="Proteomes" id="UP000019804">
    <property type="component" value="Unassembled WGS sequence"/>
</dbReference>
<dbReference type="EMBL" id="KK088413">
    <property type="protein sequence ID" value="EYE98734.1"/>
    <property type="molecule type" value="Genomic_DNA"/>
</dbReference>
<proteinExistence type="predicted"/>
<gene>
    <name evidence="1" type="ORF">EURHEDRAFT_222326</name>
</gene>
<organism evidence="1 2">
    <name type="scientific">Aspergillus ruber (strain CBS 135680)</name>
    <dbReference type="NCBI Taxonomy" id="1388766"/>
    <lineage>
        <taxon>Eukaryota</taxon>
        <taxon>Fungi</taxon>
        <taxon>Dikarya</taxon>
        <taxon>Ascomycota</taxon>
        <taxon>Pezizomycotina</taxon>
        <taxon>Eurotiomycetes</taxon>
        <taxon>Eurotiomycetidae</taxon>
        <taxon>Eurotiales</taxon>
        <taxon>Aspergillaceae</taxon>
        <taxon>Aspergillus</taxon>
        <taxon>Aspergillus subgen. Aspergillus</taxon>
    </lineage>
</organism>
<reference evidence="2" key="1">
    <citation type="journal article" date="2014" name="Nat. Commun.">
        <title>Genomic adaptations of the halophilic Dead Sea filamentous fungus Eurotium rubrum.</title>
        <authorList>
            <person name="Kis-Papo T."/>
            <person name="Weig A.R."/>
            <person name="Riley R."/>
            <person name="Persoh D."/>
            <person name="Salamov A."/>
            <person name="Sun H."/>
            <person name="Lipzen A."/>
            <person name="Wasser S.P."/>
            <person name="Rambold G."/>
            <person name="Grigoriev I.V."/>
            <person name="Nevo E."/>
        </authorList>
    </citation>
    <scope>NUCLEOTIDE SEQUENCE [LARGE SCALE GENOMIC DNA]</scope>
    <source>
        <strain evidence="2">CBS 135680</strain>
    </source>
</reference>
<protein>
    <submittedName>
        <fullName evidence="1">Uncharacterized protein</fullName>
    </submittedName>
</protein>
<evidence type="ECO:0000313" key="1">
    <source>
        <dbReference type="EMBL" id="EYE98734.1"/>
    </source>
</evidence>
<keyword evidence="2" id="KW-1185">Reference proteome</keyword>
<name>A0A017SQ31_ASPRC</name>
<accession>A0A017SQ31</accession>